<evidence type="ECO:0000313" key="3">
    <source>
        <dbReference type="EMBL" id="REI40657.1"/>
    </source>
</evidence>
<evidence type="ECO:0000313" key="4">
    <source>
        <dbReference type="Proteomes" id="UP000263486"/>
    </source>
</evidence>
<proteinExistence type="predicted"/>
<keyword evidence="4" id="KW-1185">Reference proteome</keyword>
<dbReference type="CDD" id="cd21140">
    <property type="entry name" value="Cas6_I-like"/>
    <property type="match status" value="1"/>
</dbReference>
<dbReference type="RefSeq" id="WP_114642756.1">
    <property type="nucleotide sequence ID" value="NZ_JAACIO010000025.1"/>
</dbReference>
<reference evidence="3 4" key="1">
    <citation type="submission" date="2018-08" db="EMBL/GenBank/DDBJ databases">
        <title>Draft genome sequence of Psychrilyobacter sp. strain SD5 isolated from Black Sea water.</title>
        <authorList>
            <person name="Yadav S."/>
            <person name="Villanueva L."/>
            <person name="Damste J.S.S."/>
        </authorList>
    </citation>
    <scope>NUCLEOTIDE SEQUENCE [LARGE SCALE GENOMIC DNA]</scope>
    <source>
        <strain evidence="3 4">SD5</strain>
    </source>
</reference>
<dbReference type="EMBL" id="QUAJ01000017">
    <property type="protein sequence ID" value="REI40657.1"/>
    <property type="molecule type" value="Genomic_DNA"/>
</dbReference>
<comment type="caution">
    <text evidence="3">The sequence shown here is derived from an EMBL/GenBank/DDBJ whole genome shotgun (WGS) entry which is preliminary data.</text>
</comment>
<dbReference type="Pfam" id="PF01881">
    <property type="entry name" value="Cas_Cas6_C"/>
    <property type="match status" value="1"/>
</dbReference>
<dbReference type="Gene3D" id="3.30.70.1900">
    <property type="match status" value="1"/>
</dbReference>
<organism evidence="3 4">
    <name type="scientific">Psychrilyobacter piezotolerans</name>
    <dbReference type="NCBI Taxonomy" id="2293438"/>
    <lineage>
        <taxon>Bacteria</taxon>
        <taxon>Fusobacteriati</taxon>
        <taxon>Fusobacteriota</taxon>
        <taxon>Fusobacteriia</taxon>
        <taxon>Fusobacteriales</taxon>
        <taxon>Fusobacteriaceae</taxon>
        <taxon>Psychrilyobacter</taxon>
    </lineage>
</organism>
<sequence>MRFEIRCKLEKKVISTDYRRKILSFFKRSLEEYNREIKKAIYDDPERRNFTFSVYLPVEKIEKDRVYLKNDGIKVFLSVENMMEALHFLNALIGSKGKKFSMGENSFVVRSIHKREEIEIVRDEVIFKALSPIVIREVREGKNSWYHDFDKKGMEILKKNTLYNLKDKFYKSSLEEFEVVPIKTRRTVVSFYKSNFPVTLGTFYVKADKKILNYLYKSGFGSRSSAGFGMLEVIE</sequence>
<evidence type="ECO:0000256" key="1">
    <source>
        <dbReference type="ARBA" id="ARBA00023118"/>
    </source>
</evidence>
<dbReference type="Gene3D" id="3.30.70.1890">
    <property type="match status" value="1"/>
</dbReference>
<evidence type="ECO:0000259" key="2">
    <source>
        <dbReference type="Pfam" id="PF01881"/>
    </source>
</evidence>
<dbReference type="PANTHER" id="PTHR36984:SF3">
    <property type="entry name" value="CRISPR-ASSOCIATED ENDORIBONUCLEASE CAS6"/>
    <property type="match status" value="1"/>
</dbReference>
<keyword evidence="1" id="KW-0051">Antiviral defense</keyword>
<dbReference type="InterPro" id="IPR045747">
    <property type="entry name" value="CRISPR-assoc_prot_Cas6_N_sf"/>
</dbReference>
<feature type="domain" description="CRISPR associated protein Cas6 C-terminal" evidence="2">
    <location>
        <begin position="118"/>
        <end position="233"/>
    </location>
</feature>
<name>A0ABX9KFQ9_9FUSO</name>
<dbReference type="InterPro" id="IPR049435">
    <property type="entry name" value="Cas_Cas6_C"/>
</dbReference>
<dbReference type="InterPro" id="IPR010156">
    <property type="entry name" value="CRISPR-assoc_prot_Cas6"/>
</dbReference>
<dbReference type="Proteomes" id="UP000263486">
    <property type="component" value="Unassembled WGS sequence"/>
</dbReference>
<dbReference type="NCBIfam" id="TIGR01877">
    <property type="entry name" value="cas_cas6"/>
    <property type="match status" value="1"/>
</dbReference>
<dbReference type="PANTHER" id="PTHR36984">
    <property type="entry name" value="CRISPR-ASSOCIATED ENDORIBONUCLEASE CAS6 1"/>
    <property type="match status" value="1"/>
</dbReference>
<protein>
    <submittedName>
        <fullName evidence="3">CRISPR-associated endoribonuclease Cas6</fullName>
    </submittedName>
</protein>
<accession>A0ABX9KFQ9</accession>
<gene>
    <name evidence="3" type="primary">cas6</name>
    <name evidence="3" type="ORF">DYH56_10150</name>
</gene>